<evidence type="ECO:0000256" key="1">
    <source>
        <dbReference type="SAM" id="Phobius"/>
    </source>
</evidence>
<protein>
    <submittedName>
        <fullName evidence="3">Uncharacterized protein</fullName>
    </submittedName>
</protein>
<evidence type="ECO:0000256" key="2">
    <source>
        <dbReference type="SAM" id="SignalP"/>
    </source>
</evidence>
<keyword evidence="2" id="KW-0732">Signal</keyword>
<proteinExistence type="predicted"/>
<dbReference type="Proteomes" id="UP000504756">
    <property type="component" value="Unassembled WGS sequence"/>
</dbReference>
<evidence type="ECO:0000313" key="3">
    <source>
        <dbReference type="EMBL" id="GFO51771.1"/>
    </source>
</evidence>
<reference evidence="3 4" key="1">
    <citation type="submission" date="2020-06" db="EMBL/GenBank/DDBJ databases">
        <title>Draft genome sequence of Lactic acid bacteria from Okinawan-style tofu.</title>
        <authorList>
            <person name="Takara I."/>
            <person name="Ikematsu S."/>
        </authorList>
    </citation>
    <scope>NUCLEOTIDE SEQUENCE [LARGE SCALE GENOMIC DNA]</scope>
    <source>
        <strain evidence="4">lg38</strain>
    </source>
</reference>
<organism evidence="3 4">
    <name type="scientific">Lactococcus garvieae</name>
    <dbReference type="NCBI Taxonomy" id="1363"/>
    <lineage>
        <taxon>Bacteria</taxon>
        <taxon>Bacillati</taxon>
        <taxon>Bacillota</taxon>
        <taxon>Bacilli</taxon>
        <taxon>Lactobacillales</taxon>
        <taxon>Streptococcaceae</taxon>
        <taxon>Lactococcus</taxon>
    </lineage>
</organism>
<dbReference type="EMBL" id="BLXU01000005">
    <property type="protein sequence ID" value="GFO51771.1"/>
    <property type="molecule type" value="Genomic_DNA"/>
</dbReference>
<feature type="transmembrane region" description="Helical" evidence="1">
    <location>
        <begin position="168"/>
        <end position="188"/>
    </location>
</feature>
<feature type="chain" id="PRO_5039442941" evidence="2">
    <location>
        <begin position="27"/>
        <end position="213"/>
    </location>
</feature>
<gene>
    <name evidence="3" type="ORF">ikelab_10460</name>
</gene>
<keyword evidence="1" id="KW-1133">Transmembrane helix</keyword>
<dbReference type="AlphaFoldDB" id="A0A6L2ZVS0"/>
<dbReference type="RefSeq" id="WP_255303345.1">
    <property type="nucleotide sequence ID" value="NZ_BLXU01000005.1"/>
</dbReference>
<sequence length="213" mass="23137">MEKKLKKVIILSVSGLTLLSASIPSAVGVVQASNVDVVQEQASEEFEVRNDTIQLEITENSKTDFELSDKDQKIADAITDFYSLDEEGNVKFNATVKDLTDIGIPEKDAKLMIEDAEEIQDIPMRLRSFVGLHINLGPRIRAMNAWAAGLYAGGQVGFALKVFATTPYTAGVVAIISGSVVGAVRWAVQNRVRRISIGVHLPRVALSRTVSIP</sequence>
<keyword evidence="1" id="KW-0472">Membrane</keyword>
<feature type="signal peptide" evidence="2">
    <location>
        <begin position="1"/>
        <end position="26"/>
    </location>
</feature>
<comment type="caution">
    <text evidence="3">The sequence shown here is derived from an EMBL/GenBank/DDBJ whole genome shotgun (WGS) entry which is preliminary data.</text>
</comment>
<name>A0A6L2ZVS0_9LACT</name>
<evidence type="ECO:0000313" key="4">
    <source>
        <dbReference type="Proteomes" id="UP000504756"/>
    </source>
</evidence>
<keyword evidence="1" id="KW-0812">Transmembrane</keyword>
<accession>A0A6L2ZVS0</accession>